<dbReference type="EMBL" id="WKFB01001085">
    <property type="protein sequence ID" value="KAF6715476.1"/>
    <property type="molecule type" value="Genomic_DNA"/>
</dbReference>
<evidence type="ECO:0000313" key="3">
    <source>
        <dbReference type="Proteomes" id="UP000646548"/>
    </source>
</evidence>
<evidence type="ECO:0000256" key="1">
    <source>
        <dbReference type="SAM" id="MobiDB-lite"/>
    </source>
</evidence>
<dbReference type="Proteomes" id="UP000646548">
    <property type="component" value="Unassembled WGS sequence"/>
</dbReference>
<feature type="region of interest" description="Disordered" evidence="1">
    <location>
        <begin position="1"/>
        <end position="105"/>
    </location>
</feature>
<dbReference type="AlphaFoldDB" id="A0A834EZA9"/>
<proteinExistence type="predicted"/>
<feature type="compositionally biased region" description="Basic and acidic residues" evidence="1">
    <location>
        <begin position="397"/>
        <end position="406"/>
    </location>
</feature>
<organism evidence="2 3">
    <name type="scientific">Oryzias melastigma</name>
    <name type="common">Marine medaka</name>
    <dbReference type="NCBI Taxonomy" id="30732"/>
    <lineage>
        <taxon>Eukaryota</taxon>
        <taxon>Metazoa</taxon>
        <taxon>Chordata</taxon>
        <taxon>Craniata</taxon>
        <taxon>Vertebrata</taxon>
        <taxon>Euteleostomi</taxon>
        <taxon>Actinopterygii</taxon>
        <taxon>Neopterygii</taxon>
        <taxon>Teleostei</taxon>
        <taxon>Neoteleostei</taxon>
        <taxon>Acanthomorphata</taxon>
        <taxon>Ovalentaria</taxon>
        <taxon>Atherinomorphae</taxon>
        <taxon>Beloniformes</taxon>
        <taxon>Adrianichthyidae</taxon>
        <taxon>Oryziinae</taxon>
        <taxon>Oryzias</taxon>
    </lineage>
</organism>
<feature type="compositionally biased region" description="Polar residues" evidence="1">
    <location>
        <begin position="7"/>
        <end position="17"/>
    </location>
</feature>
<reference evidence="2" key="1">
    <citation type="journal article" name="BMC Genomics">
        <title>Long-read sequencing and de novo genome assembly of marine medaka (Oryzias melastigma).</title>
        <authorList>
            <person name="Liang P."/>
            <person name="Saqib H.S.A."/>
            <person name="Ni X."/>
            <person name="Shen Y."/>
        </authorList>
    </citation>
    <scope>NUCLEOTIDE SEQUENCE</scope>
    <source>
        <strain evidence="2">Bigg-433</strain>
    </source>
</reference>
<name>A0A834EZA9_ORYME</name>
<feature type="compositionally biased region" description="Polar residues" evidence="1">
    <location>
        <begin position="73"/>
        <end position="99"/>
    </location>
</feature>
<accession>A0A834EZA9</accession>
<feature type="compositionally biased region" description="Basic and acidic residues" evidence="1">
    <location>
        <begin position="25"/>
        <end position="35"/>
    </location>
</feature>
<evidence type="ECO:0000313" key="2">
    <source>
        <dbReference type="EMBL" id="KAF6715476.1"/>
    </source>
</evidence>
<feature type="region of interest" description="Disordered" evidence="1">
    <location>
        <begin position="341"/>
        <end position="406"/>
    </location>
</feature>
<comment type="caution">
    <text evidence="2">The sequence shown here is derived from an EMBL/GenBank/DDBJ whole genome shotgun (WGS) entry which is preliminary data.</text>
</comment>
<gene>
    <name evidence="2" type="ORF">FQA47_005426</name>
</gene>
<sequence>MEVGSTAAWSRQVSGLTDRSPVHGASEERCREPSHSRAGLTSIGLEINRTPPPAGLPGQHHHGSGRSSGDTAIPNTSGVPLQSGSNRTPPRSKLVSQCTRENRGGQRSRGIFLPAWKLSHLFRSAVLVFTFSGAAAGTQRRVERSLDRRRQGLQFTCQLRHRKLLLDNRRMITFRCGQGRGSAHPRQTCTCNRSLVDAGLITALIWLSSREPEEASTLESPPSGKAPCWHRGNLSKTRTWRATLQISIVDPSCHIGRYSVQSWVMVPVPSLGNAFSTMSSAVLEYWVWIQYWTRPMDQSVSSNASGTAILDFTNSQPFTNGRVGDTKAACWEFPAKTGYHQKARRSKRTSSIASAPPIPGLSRYRTPDRGRLNPPPGQARWGELNTVRTHSTMSFSDHQRDPPPGY</sequence>
<feature type="compositionally biased region" description="Polar residues" evidence="1">
    <location>
        <begin position="386"/>
        <end position="396"/>
    </location>
</feature>
<protein>
    <submittedName>
        <fullName evidence="2">Uncharacterized protein</fullName>
    </submittedName>
</protein>